<evidence type="ECO:0000313" key="3">
    <source>
        <dbReference type="WBParaSite" id="Hba_18342"/>
    </source>
</evidence>
<organism evidence="2 3">
    <name type="scientific">Heterorhabditis bacteriophora</name>
    <name type="common">Entomopathogenic nematode worm</name>
    <dbReference type="NCBI Taxonomy" id="37862"/>
    <lineage>
        <taxon>Eukaryota</taxon>
        <taxon>Metazoa</taxon>
        <taxon>Ecdysozoa</taxon>
        <taxon>Nematoda</taxon>
        <taxon>Chromadorea</taxon>
        <taxon>Rhabditida</taxon>
        <taxon>Rhabditina</taxon>
        <taxon>Rhabditomorpha</taxon>
        <taxon>Strongyloidea</taxon>
        <taxon>Heterorhabditidae</taxon>
        <taxon>Heterorhabditis</taxon>
    </lineage>
</organism>
<accession>A0A1I7XKU7</accession>
<name>A0A1I7XKU7_HETBA</name>
<keyword evidence="2" id="KW-1185">Reference proteome</keyword>
<proteinExistence type="predicted"/>
<feature type="chain" id="PRO_5009311269" evidence="1">
    <location>
        <begin position="21"/>
        <end position="102"/>
    </location>
</feature>
<dbReference type="AlphaFoldDB" id="A0A1I7XKU7"/>
<dbReference type="WBParaSite" id="Hba_18342">
    <property type="protein sequence ID" value="Hba_18342"/>
    <property type="gene ID" value="Hba_18342"/>
</dbReference>
<keyword evidence="1" id="KW-0732">Signal</keyword>
<evidence type="ECO:0000313" key="2">
    <source>
        <dbReference type="Proteomes" id="UP000095283"/>
    </source>
</evidence>
<sequence length="102" mass="11758">MWRAVLAATLLCVATQPAVFTEGGSVDGETIFQSEYDYPKHKDIYSDEEIAEVEDKIKVGYEWYAKERQEDERESSDADKYNKQMIDILKVLEKQRTDETGA</sequence>
<dbReference type="Proteomes" id="UP000095283">
    <property type="component" value="Unplaced"/>
</dbReference>
<feature type="signal peptide" evidence="1">
    <location>
        <begin position="1"/>
        <end position="20"/>
    </location>
</feature>
<reference evidence="3" key="1">
    <citation type="submission" date="2016-11" db="UniProtKB">
        <authorList>
            <consortium name="WormBaseParasite"/>
        </authorList>
    </citation>
    <scope>IDENTIFICATION</scope>
</reference>
<protein>
    <submittedName>
        <fullName evidence="3">Secreted protein</fullName>
    </submittedName>
</protein>
<evidence type="ECO:0000256" key="1">
    <source>
        <dbReference type="SAM" id="SignalP"/>
    </source>
</evidence>